<dbReference type="Proteomes" id="UP000728185">
    <property type="component" value="Unassembled WGS sequence"/>
</dbReference>
<reference evidence="2" key="1">
    <citation type="submission" date="2019-05" db="EMBL/GenBank/DDBJ databases">
        <title>Annotation for the trematode Fasciolopsis buski.</title>
        <authorList>
            <person name="Choi Y.-J."/>
        </authorList>
    </citation>
    <scope>NUCLEOTIDE SEQUENCE</scope>
    <source>
        <strain evidence="2">HT</strain>
        <tissue evidence="2">Whole worm</tissue>
    </source>
</reference>
<proteinExistence type="predicted"/>
<sequence>MPFVKRLSLQKSIFGYGFTLKGERPCIVDMVMPDSVAAAGDILCGDRLLAVNGVDVSDLPHADVASLIWSAGSAITVEFLSRIDASIVNYDLKSPPQQGSVFDNVLSPNSPLFTAQTATSVHKRSVVVMFVGKVPIDISRSSDVPYILQRIPDLLDKAESLVQRSNTVNASCLLEIFTDALRIRLLRRTFQYTTDGLLFVDILNDDTRFFFVITCGRKRGSDVRINFQTQSLRSSRLKTGSSGPSIASCCLFRCLPPKLLGHRSHATLVKQFHLACHRDRLTGECAEFPRDAIRVVDTLKELGTWLRPGVNEAWNILASSPADDHEQIQLPNLSILGSQFSTPLAAYPKPSVSVNHTYTTFVIYFRARSLFCSHTLTVI</sequence>
<dbReference type="SMART" id="SM00228">
    <property type="entry name" value="PDZ"/>
    <property type="match status" value="1"/>
</dbReference>
<dbReference type="InterPro" id="IPR046995">
    <property type="entry name" value="RGS10/12/14-like"/>
</dbReference>
<dbReference type="PANTHER" id="PTHR45945:SF3">
    <property type="entry name" value="REGULATOR OF G-PROTEIN SIGNALING LOCO"/>
    <property type="match status" value="1"/>
</dbReference>
<dbReference type="GO" id="GO:0008277">
    <property type="term" value="P:regulation of G protein-coupled receptor signaling pathway"/>
    <property type="evidence" value="ECO:0007669"/>
    <property type="project" value="TreeGrafter"/>
</dbReference>
<organism evidence="2 3">
    <name type="scientific">Fasciolopsis buskii</name>
    <dbReference type="NCBI Taxonomy" id="27845"/>
    <lineage>
        <taxon>Eukaryota</taxon>
        <taxon>Metazoa</taxon>
        <taxon>Spiralia</taxon>
        <taxon>Lophotrochozoa</taxon>
        <taxon>Platyhelminthes</taxon>
        <taxon>Trematoda</taxon>
        <taxon>Digenea</taxon>
        <taxon>Plagiorchiida</taxon>
        <taxon>Echinostomata</taxon>
        <taxon>Echinostomatoidea</taxon>
        <taxon>Fasciolidae</taxon>
        <taxon>Fasciolopsis</taxon>
    </lineage>
</organism>
<dbReference type="OrthoDB" id="445896at2759"/>
<protein>
    <recommendedName>
        <fullName evidence="1">PDZ domain-containing protein</fullName>
    </recommendedName>
</protein>
<dbReference type="PANTHER" id="PTHR45945">
    <property type="entry name" value="REGULATOR OF G-PROTEIN SIGNALING LOCO"/>
    <property type="match status" value="1"/>
</dbReference>
<dbReference type="GO" id="GO:0005886">
    <property type="term" value="C:plasma membrane"/>
    <property type="evidence" value="ECO:0007669"/>
    <property type="project" value="TreeGrafter"/>
</dbReference>
<dbReference type="GO" id="GO:0005096">
    <property type="term" value="F:GTPase activator activity"/>
    <property type="evidence" value="ECO:0007669"/>
    <property type="project" value="InterPro"/>
</dbReference>
<evidence type="ECO:0000259" key="1">
    <source>
        <dbReference type="PROSITE" id="PS50106"/>
    </source>
</evidence>
<dbReference type="GO" id="GO:0005634">
    <property type="term" value="C:nucleus"/>
    <property type="evidence" value="ECO:0007669"/>
    <property type="project" value="TreeGrafter"/>
</dbReference>
<dbReference type="GO" id="GO:0005737">
    <property type="term" value="C:cytoplasm"/>
    <property type="evidence" value="ECO:0007669"/>
    <property type="project" value="TreeGrafter"/>
</dbReference>
<dbReference type="Gene3D" id="2.30.42.10">
    <property type="match status" value="1"/>
</dbReference>
<accession>A0A8E0VPU7</accession>
<evidence type="ECO:0000313" key="2">
    <source>
        <dbReference type="EMBL" id="KAA0201229.1"/>
    </source>
</evidence>
<comment type="caution">
    <text evidence="2">The sequence shown here is derived from an EMBL/GenBank/DDBJ whole genome shotgun (WGS) entry which is preliminary data.</text>
</comment>
<feature type="domain" description="PDZ" evidence="1">
    <location>
        <begin position="6"/>
        <end position="83"/>
    </location>
</feature>
<dbReference type="Pfam" id="PF00595">
    <property type="entry name" value="PDZ"/>
    <property type="match status" value="1"/>
</dbReference>
<dbReference type="InterPro" id="IPR001478">
    <property type="entry name" value="PDZ"/>
</dbReference>
<dbReference type="EMBL" id="LUCM01000027">
    <property type="protein sequence ID" value="KAA0201229.1"/>
    <property type="molecule type" value="Genomic_DNA"/>
</dbReference>
<keyword evidence="3" id="KW-1185">Reference proteome</keyword>
<name>A0A8E0VPU7_9TREM</name>
<evidence type="ECO:0000313" key="3">
    <source>
        <dbReference type="Proteomes" id="UP000728185"/>
    </source>
</evidence>
<dbReference type="SUPFAM" id="SSF50156">
    <property type="entry name" value="PDZ domain-like"/>
    <property type="match status" value="1"/>
</dbReference>
<dbReference type="AlphaFoldDB" id="A0A8E0VPU7"/>
<dbReference type="PROSITE" id="PS50106">
    <property type="entry name" value="PDZ"/>
    <property type="match status" value="1"/>
</dbReference>
<gene>
    <name evidence="2" type="ORF">FBUS_11472</name>
</gene>
<dbReference type="InterPro" id="IPR036034">
    <property type="entry name" value="PDZ_sf"/>
</dbReference>